<protein>
    <submittedName>
        <fullName evidence="2">Diphthine--ammonia ligase</fullName>
        <ecNumber evidence="2">6.3.1.14</ecNumber>
    </submittedName>
</protein>
<dbReference type="EC" id="6.3.1.14" evidence="2"/>
<dbReference type="Pfam" id="PF01902">
    <property type="entry name" value="Diphthami_syn_2"/>
    <property type="match status" value="1"/>
</dbReference>
<dbReference type="InterPro" id="IPR014729">
    <property type="entry name" value="Rossmann-like_a/b/a_fold"/>
</dbReference>
<dbReference type="CDD" id="cd01994">
    <property type="entry name" value="AANH_PF0828-like"/>
    <property type="match status" value="1"/>
</dbReference>
<proteinExistence type="predicted"/>
<dbReference type="InterPro" id="IPR030662">
    <property type="entry name" value="DPH6/MJ0570"/>
</dbReference>
<keyword evidence="3" id="KW-1185">Reference proteome</keyword>
<dbReference type="SUPFAM" id="SSF52402">
    <property type="entry name" value="Adenine nucleotide alpha hydrolases-like"/>
    <property type="match status" value="1"/>
</dbReference>
<name>A0A5B8YK72_9FLAO</name>
<sequence>MSKAYLNWSSGKDAAYALYLLQQEKKIKVGKLVTTINAEVNRISMHGVRLALLQKQAESLQLPLHIISLDGNVSMNEYNAVMQKSIDLLKAEGFTHSIFGDIFLEDLRSYREEQLHKVGIKAVFPLWRMDTAQLMREFISAGFKAITVCVNAKLLDESFCGKIIDQQFLKDLPSHIDPCGENGEFHSFVFDGPNFKFPVEFEKGEIIKRSFVQKEKKEDNCFTNKETSWDTEFWYCDLIPK</sequence>
<evidence type="ECO:0000259" key="1">
    <source>
        <dbReference type="Pfam" id="PF01902"/>
    </source>
</evidence>
<evidence type="ECO:0000313" key="2">
    <source>
        <dbReference type="EMBL" id="QED36776.1"/>
    </source>
</evidence>
<dbReference type="RefSeq" id="WP_146830931.1">
    <property type="nucleotide sequence ID" value="NZ_CP042476.1"/>
</dbReference>
<dbReference type="EMBL" id="CP042476">
    <property type="protein sequence ID" value="QED36776.1"/>
    <property type="molecule type" value="Genomic_DNA"/>
</dbReference>
<dbReference type="Gene3D" id="3.40.50.620">
    <property type="entry name" value="HUPs"/>
    <property type="match status" value="1"/>
</dbReference>
<accession>A0A5B8YK72</accession>
<dbReference type="InterPro" id="IPR002761">
    <property type="entry name" value="Diphthami_syn_dom"/>
</dbReference>
<feature type="domain" description="Diphthamide synthase" evidence="1">
    <location>
        <begin position="6"/>
        <end position="206"/>
    </location>
</feature>
<dbReference type="Gene3D" id="3.90.1490.10">
    <property type="entry name" value="putative n-type atp pyrophosphatase, domain 2"/>
    <property type="match status" value="1"/>
</dbReference>
<reference evidence="2 3" key="1">
    <citation type="submission" date="2019-08" db="EMBL/GenBank/DDBJ databases">
        <title>Antarcticibacterium arcticum sp. nov., a bacterium isolated from marine sediment of the Canadian Beaufort Sea.</title>
        <authorList>
            <person name="Lee Y.M."/>
            <person name="Baek K."/>
            <person name="Lee D.-H."/>
            <person name="Shin S.C."/>
            <person name="Jin Y.K."/>
            <person name="Park Y."/>
        </authorList>
    </citation>
    <scope>NUCLEOTIDE SEQUENCE [LARGE SCALE GENOMIC DNA]</scope>
    <source>
        <strain evidence="2 3">PAMC 28998</strain>
    </source>
</reference>
<dbReference type="PIRSF" id="PIRSF039123">
    <property type="entry name" value="Diphthamide_synthase"/>
    <property type="match status" value="1"/>
</dbReference>
<dbReference type="GO" id="GO:0017178">
    <property type="term" value="F:diphthine-ammonia ligase activity"/>
    <property type="evidence" value="ECO:0007669"/>
    <property type="project" value="UniProtKB-EC"/>
</dbReference>
<dbReference type="KEGG" id="anp:FK178_03210"/>
<dbReference type="Proteomes" id="UP000321954">
    <property type="component" value="Chromosome"/>
</dbReference>
<gene>
    <name evidence="2" type="ORF">FK178_03210</name>
</gene>
<organism evidence="2 3">
    <name type="scientific">Antarcticibacterium arcticum</name>
    <dbReference type="NCBI Taxonomy" id="2585771"/>
    <lineage>
        <taxon>Bacteria</taxon>
        <taxon>Pseudomonadati</taxon>
        <taxon>Bacteroidota</taxon>
        <taxon>Flavobacteriia</taxon>
        <taxon>Flavobacteriales</taxon>
        <taxon>Flavobacteriaceae</taxon>
        <taxon>Antarcticibacterium</taxon>
    </lineage>
</organism>
<evidence type="ECO:0000313" key="3">
    <source>
        <dbReference type="Proteomes" id="UP000321954"/>
    </source>
</evidence>
<dbReference type="NCBIfam" id="TIGR00290">
    <property type="entry name" value="MJ0570_dom"/>
    <property type="match status" value="1"/>
</dbReference>
<dbReference type="OrthoDB" id="3572539at2"/>
<dbReference type="AlphaFoldDB" id="A0A5B8YK72"/>
<keyword evidence="2" id="KW-0436">Ligase</keyword>